<keyword evidence="1" id="KW-0129">CBS domain</keyword>
<sequence>MAFQGAQDFLRDNHLAPLLSSDQRALQTLNRWSTVGTALQVLGSAGVLSCPVLDEDGEYYGCLSVNDILKSLNAQLGGRDPEWWGPTGAGH</sequence>
<protein>
    <recommendedName>
        <fullName evidence="2">CBS domain-containing protein</fullName>
    </recommendedName>
</protein>
<reference evidence="3 4" key="1">
    <citation type="journal article" date="2013" name="BMC Genomics">
        <title>Reconstruction of the lipid metabolism for the microalga Monoraphidium neglectum from its genome sequence reveals characteristics suitable for biofuel production.</title>
        <authorList>
            <person name="Bogen C."/>
            <person name="Al-Dilaimi A."/>
            <person name="Albersmeier A."/>
            <person name="Wichmann J."/>
            <person name="Grundmann M."/>
            <person name="Rupp O."/>
            <person name="Lauersen K.J."/>
            <person name="Blifernez-Klassen O."/>
            <person name="Kalinowski J."/>
            <person name="Goesmann A."/>
            <person name="Mussgnug J.H."/>
            <person name="Kruse O."/>
        </authorList>
    </citation>
    <scope>NUCLEOTIDE SEQUENCE [LARGE SCALE GENOMIC DNA]</scope>
    <source>
        <strain evidence="3 4">SAG 48.87</strain>
    </source>
</reference>
<dbReference type="STRING" id="145388.A0A0D2MU76"/>
<evidence type="ECO:0000259" key="2">
    <source>
        <dbReference type="PROSITE" id="PS51371"/>
    </source>
</evidence>
<dbReference type="KEGG" id="mng:MNEG_3892"/>
<dbReference type="Proteomes" id="UP000054498">
    <property type="component" value="Unassembled WGS sequence"/>
</dbReference>
<dbReference type="InterPro" id="IPR046342">
    <property type="entry name" value="CBS_dom_sf"/>
</dbReference>
<evidence type="ECO:0000256" key="1">
    <source>
        <dbReference type="PROSITE-ProRule" id="PRU00703"/>
    </source>
</evidence>
<feature type="domain" description="CBS" evidence="2">
    <location>
        <begin position="22"/>
        <end position="82"/>
    </location>
</feature>
<dbReference type="AlphaFoldDB" id="A0A0D2MU76"/>
<dbReference type="RefSeq" id="XP_013903086.1">
    <property type="nucleotide sequence ID" value="XM_014047632.1"/>
</dbReference>
<proteinExistence type="predicted"/>
<dbReference type="GeneID" id="25736770"/>
<accession>A0A0D2MU76</accession>
<gene>
    <name evidence="3" type="ORF">MNEG_3892</name>
</gene>
<dbReference type="PROSITE" id="PS51371">
    <property type="entry name" value="CBS"/>
    <property type="match status" value="1"/>
</dbReference>
<dbReference type="EMBL" id="KK100731">
    <property type="protein sequence ID" value="KIZ04067.1"/>
    <property type="molecule type" value="Genomic_DNA"/>
</dbReference>
<keyword evidence="4" id="KW-1185">Reference proteome</keyword>
<evidence type="ECO:0000313" key="3">
    <source>
        <dbReference type="EMBL" id="KIZ04067.1"/>
    </source>
</evidence>
<dbReference type="Gene3D" id="3.10.580.10">
    <property type="entry name" value="CBS-domain"/>
    <property type="match status" value="1"/>
</dbReference>
<organism evidence="3 4">
    <name type="scientific">Monoraphidium neglectum</name>
    <dbReference type="NCBI Taxonomy" id="145388"/>
    <lineage>
        <taxon>Eukaryota</taxon>
        <taxon>Viridiplantae</taxon>
        <taxon>Chlorophyta</taxon>
        <taxon>core chlorophytes</taxon>
        <taxon>Chlorophyceae</taxon>
        <taxon>CS clade</taxon>
        <taxon>Sphaeropleales</taxon>
        <taxon>Selenastraceae</taxon>
        <taxon>Monoraphidium</taxon>
    </lineage>
</organism>
<dbReference type="SUPFAM" id="SSF54631">
    <property type="entry name" value="CBS-domain pair"/>
    <property type="match status" value="1"/>
</dbReference>
<name>A0A0D2MU76_9CHLO</name>
<evidence type="ECO:0000313" key="4">
    <source>
        <dbReference type="Proteomes" id="UP000054498"/>
    </source>
</evidence>
<dbReference type="InterPro" id="IPR000644">
    <property type="entry name" value="CBS_dom"/>
</dbReference>